<dbReference type="Proteomes" id="UP000284547">
    <property type="component" value="Unassembled WGS sequence"/>
</dbReference>
<evidence type="ECO:0000313" key="3">
    <source>
        <dbReference type="Proteomes" id="UP000284547"/>
    </source>
</evidence>
<dbReference type="OrthoDB" id="7629357at2"/>
<dbReference type="Gene3D" id="3.40.50.300">
    <property type="entry name" value="P-loop containing nucleotide triphosphate hydrolases"/>
    <property type="match status" value="1"/>
</dbReference>
<keyword evidence="3" id="KW-1185">Reference proteome</keyword>
<dbReference type="SUPFAM" id="SSF52540">
    <property type="entry name" value="P-loop containing nucleoside triphosphate hydrolases"/>
    <property type="match status" value="1"/>
</dbReference>
<feature type="compositionally biased region" description="Low complexity" evidence="1">
    <location>
        <begin position="268"/>
        <end position="281"/>
    </location>
</feature>
<dbReference type="InterPro" id="IPR027417">
    <property type="entry name" value="P-loop_NTPase"/>
</dbReference>
<name>A0A411Z7R6_9RHOB</name>
<reference evidence="2 3" key="1">
    <citation type="submission" date="2018-08" db="EMBL/GenBank/DDBJ databases">
        <title>Flavobacterium tibetense sp. nov., isolated from a wetland YonghuCo on Tibetan Plateau.</title>
        <authorList>
            <person name="Phurbu D."/>
            <person name="Lu H."/>
            <person name="Xing P."/>
        </authorList>
    </citation>
    <scope>NUCLEOTIDE SEQUENCE [LARGE SCALE GENOMIC DNA]</scope>
    <source>
        <strain evidence="2 3">DJC</strain>
    </source>
</reference>
<accession>A0A411Z7R6</accession>
<comment type="caution">
    <text evidence="2">The sequence shown here is derived from an EMBL/GenBank/DDBJ whole genome shotgun (WGS) entry which is preliminary data.</text>
</comment>
<dbReference type="EMBL" id="QWEY01000001">
    <property type="protein sequence ID" value="RGP39042.1"/>
    <property type="molecule type" value="Genomic_DNA"/>
</dbReference>
<dbReference type="Pfam" id="PF13469">
    <property type="entry name" value="Sulfotransfer_3"/>
    <property type="match status" value="1"/>
</dbReference>
<feature type="region of interest" description="Disordered" evidence="1">
    <location>
        <begin position="268"/>
        <end position="293"/>
    </location>
</feature>
<evidence type="ECO:0000313" key="2">
    <source>
        <dbReference type="EMBL" id="RGP39042.1"/>
    </source>
</evidence>
<proteinExistence type="predicted"/>
<dbReference type="GO" id="GO:0016740">
    <property type="term" value="F:transferase activity"/>
    <property type="evidence" value="ECO:0007669"/>
    <property type="project" value="UniProtKB-KW"/>
</dbReference>
<organism evidence="2 3">
    <name type="scientific">Pseudotabrizicola alkalilacus</name>
    <dbReference type="NCBI Taxonomy" id="2305252"/>
    <lineage>
        <taxon>Bacteria</taxon>
        <taxon>Pseudomonadati</taxon>
        <taxon>Pseudomonadota</taxon>
        <taxon>Alphaproteobacteria</taxon>
        <taxon>Rhodobacterales</taxon>
        <taxon>Paracoccaceae</taxon>
        <taxon>Pseudotabrizicola</taxon>
    </lineage>
</organism>
<protein>
    <submittedName>
        <fullName evidence="2">Sulfotransferase family protein</fullName>
    </submittedName>
</protein>
<keyword evidence="2" id="KW-0808">Transferase</keyword>
<dbReference type="RefSeq" id="WP_118149766.1">
    <property type="nucleotide sequence ID" value="NZ_QWEY01000001.1"/>
</dbReference>
<evidence type="ECO:0000256" key="1">
    <source>
        <dbReference type="SAM" id="MobiDB-lite"/>
    </source>
</evidence>
<dbReference type="AlphaFoldDB" id="A0A411Z7R6"/>
<gene>
    <name evidence="2" type="ORF">D1012_02720</name>
</gene>
<sequence length="309" mass="35409">MSRPDPRRQDLHDTIRTTLTLLNARMADRPKRDLPAQALPSLLERCRQMTEDTARRGPPPVRLVHHLACTGGTLISRCLAALPNVRLLSEVDPLSQLGDGIKFAPTDMIRLSRKGSRPVTREVEMKIFRAGVEVVRQDCRTLGLDLVLRDHSHSAFNHRSYQPDRPTLREVLQDHMPLRSLVTVRHPIDSYLSMIKLGWDKHFKPATLDEYARRYHLFLDRHAAFDMLRYEDFVQDPHAHLRRACDTLDLTYSDGFAELFQAFTLSGDSGRSSGRIGSRPRQPIPAQLEEERQRSETYAKLCARLGYEG</sequence>